<dbReference type="AlphaFoldDB" id="A0A0D9VX64"/>
<feature type="compositionally biased region" description="Pro residues" evidence="1">
    <location>
        <begin position="141"/>
        <end position="151"/>
    </location>
</feature>
<feature type="region of interest" description="Disordered" evidence="1">
    <location>
        <begin position="1"/>
        <end position="35"/>
    </location>
</feature>
<feature type="region of interest" description="Disordered" evidence="1">
    <location>
        <begin position="78"/>
        <end position="247"/>
    </location>
</feature>
<evidence type="ECO:0000256" key="1">
    <source>
        <dbReference type="SAM" id="MobiDB-lite"/>
    </source>
</evidence>
<sequence>MTSVPLSNTHVKQTLEDKSTIFHPPTSKKSAAKDPSCTQIKGLSYKAYFEFLSLTSGPYLPYAVEHVQGPSLASTAPLSQANGWRGNAMNTQPPPLSPSPHSTLPFSPNQSTSEHGIIHSLRSHRETEHWLPEQPRNNPSSPAPAASPPSPFLYDFGGRKPGDAVPIAAGLPAAPPPLRSPFPTLWSTTGRATSPPTSPFHPRGSARSNRPLVPEPGDRRRSSFPAVHRPTPSISLISKPRTDSSRTEHLWDLANLPVAPLLQVEPRIGPAPLTRRFPPPPGQLPRRRRHPNLAAAHKMLGEPPGS</sequence>
<protein>
    <submittedName>
        <fullName evidence="2">Uncharacterized protein</fullName>
    </submittedName>
</protein>
<evidence type="ECO:0000313" key="3">
    <source>
        <dbReference type="Proteomes" id="UP000032180"/>
    </source>
</evidence>
<feature type="region of interest" description="Disordered" evidence="1">
    <location>
        <begin position="269"/>
        <end position="306"/>
    </location>
</feature>
<dbReference type="Proteomes" id="UP000032180">
    <property type="component" value="Chromosome 3"/>
</dbReference>
<name>A0A0D9VX64_9ORYZ</name>
<organism evidence="2 3">
    <name type="scientific">Leersia perrieri</name>
    <dbReference type="NCBI Taxonomy" id="77586"/>
    <lineage>
        <taxon>Eukaryota</taxon>
        <taxon>Viridiplantae</taxon>
        <taxon>Streptophyta</taxon>
        <taxon>Embryophyta</taxon>
        <taxon>Tracheophyta</taxon>
        <taxon>Spermatophyta</taxon>
        <taxon>Magnoliopsida</taxon>
        <taxon>Liliopsida</taxon>
        <taxon>Poales</taxon>
        <taxon>Poaceae</taxon>
        <taxon>BOP clade</taxon>
        <taxon>Oryzoideae</taxon>
        <taxon>Oryzeae</taxon>
        <taxon>Oryzinae</taxon>
        <taxon>Leersia</taxon>
    </lineage>
</organism>
<dbReference type="HOGENOM" id="CLU_079195_0_0_1"/>
<dbReference type="Gramene" id="LPERR03G23700.2">
    <property type="protein sequence ID" value="LPERR03G23700.2"/>
    <property type="gene ID" value="LPERR03G23700"/>
</dbReference>
<evidence type="ECO:0000313" key="2">
    <source>
        <dbReference type="EnsemblPlants" id="LPERR03G23700.2"/>
    </source>
</evidence>
<keyword evidence="3" id="KW-1185">Reference proteome</keyword>
<reference evidence="2" key="3">
    <citation type="submission" date="2015-04" db="UniProtKB">
        <authorList>
            <consortium name="EnsemblPlants"/>
        </authorList>
    </citation>
    <scope>IDENTIFICATION</scope>
</reference>
<dbReference type="EnsemblPlants" id="LPERR03G23700.2">
    <property type="protein sequence ID" value="LPERR03G23700.2"/>
    <property type="gene ID" value="LPERR03G23700"/>
</dbReference>
<accession>A0A0D9VX64</accession>
<proteinExistence type="predicted"/>
<feature type="compositionally biased region" description="Polar residues" evidence="1">
    <location>
        <begin position="186"/>
        <end position="195"/>
    </location>
</feature>
<feature type="compositionally biased region" description="Low complexity" evidence="1">
    <location>
        <begin position="99"/>
        <end position="108"/>
    </location>
</feature>
<reference evidence="3" key="2">
    <citation type="submission" date="2013-12" db="EMBL/GenBank/DDBJ databases">
        <authorList>
            <person name="Yu Y."/>
            <person name="Lee S."/>
            <person name="de Baynast K."/>
            <person name="Wissotski M."/>
            <person name="Liu L."/>
            <person name="Talag J."/>
            <person name="Goicoechea J."/>
            <person name="Angelova A."/>
            <person name="Jetty R."/>
            <person name="Kudrna D."/>
            <person name="Golser W."/>
            <person name="Rivera L."/>
            <person name="Zhang J."/>
            <person name="Wing R."/>
        </authorList>
    </citation>
    <scope>NUCLEOTIDE SEQUENCE</scope>
</reference>
<feature type="compositionally biased region" description="Polar residues" evidence="1">
    <location>
        <begin position="1"/>
        <end position="12"/>
    </location>
</feature>
<reference evidence="2 3" key="1">
    <citation type="submission" date="2012-08" db="EMBL/GenBank/DDBJ databases">
        <title>Oryza genome evolution.</title>
        <authorList>
            <person name="Wing R.A."/>
        </authorList>
    </citation>
    <scope>NUCLEOTIDE SEQUENCE</scope>
</reference>